<name>A0A8T0DPH9_9TREM</name>
<protein>
    <submittedName>
        <fullName evidence="1">Uncharacterized protein</fullName>
    </submittedName>
</protein>
<proteinExistence type="predicted"/>
<gene>
    <name evidence="1" type="ORF">P879_04358</name>
</gene>
<sequence length="156" mass="17849">GFSSHFIYPIIQVLLELSPGRDLNVFEQHIRPYLLPLVLSTWFQDNSDGPNLEAILKRFPWRCFGLADYSASCKHMQAELIGLALTQFWSAKQSMEFVQLLSISCEQTLYDLVAVVSFERCCSDQTRNFDDPWDLLLGIAGGLQVSLRHRFSPHEP</sequence>
<feature type="non-terminal residue" evidence="1">
    <location>
        <position position="1"/>
    </location>
</feature>
<accession>A0A8T0DPH9</accession>
<dbReference type="EMBL" id="JTDF01002322">
    <property type="protein sequence ID" value="KAF8568928.1"/>
    <property type="molecule type" value="Genomic_DNA"/>
</dbReference>
<dbReference type="Proteomes" id="UP000699462">
    <property type="component" value="Unassembled WGS sequence"/>
</dbReference>
<organism evidence="1 2">
    <name type="scientific">Paragonimus westermani</name>
    <dbReference type="NCBI Taxonomy" id="34504"/>
    <lineage>
        <taxon>Eukaryota</taxon>
        <taxon>Metazoa</taxon>
        <taxon>Spiralia</taxon>
        <taxon>Lophotrochozoa</taxon>
        <taxon>Platyhelminthes</taxon>
        <taxon>Trematoda</taxon>
        <taxon>Digenea</taxon>
        <taxon>Plagiorchiida</taxon>
        <taxon>Troglotremata</taxon>
        <taxon>Troglotrematidae</taxon>
        <taxon>Paragonimus</taxon>
    </lineage>
</organism>
<keyword evidence="2" id="KW-1185">Reference proteome</keyword>
<evidence type="ECO:0000313" key="2">
    <source>
        <dbReference type="Proteomes" id="UP000699462"/>
    </source>
</evidence>
<reference evidence="1 2" key="1">
    <citation type="submission" date="2019-07" db="EMBL/GenBank/DDBJ databases">
        <title>Annotation for the trematode Paragonimus westermani.</title>
        <authorList>
            <person name="Choi Y.-J."/>
        </authorList>
    </citation>
    <scope>NUCLEOTIDE SEQUENCE [LARGE SCALE GENOMIC DNA]</scope>
    <source>
        <strain evidence="1">180907_Pwestermani</strain>
    </source>
</reference>
<comment type="caution">
    <text evidence="1">The sequence shown here is derived from an EMBL/GenBank/DDBJ whole genome shotgun (WGS) entry which is preliminary data.</text>
</comment>
<dbReference type="AlphaFoldDB" id="A0A8T0DPH9"/>
<evidence type="ECO:0000313" key="1">
    <source>
        <dbReference type="EMBL" id="KAF8568928.1"/>
    </source>
</evidence>